<evidence type="ECO:0000313" key="7">
    <source>
        <dbReference type="EMBL" id="SHN87022.1"/>
    </source>
</evidence>
<protein>
    <submittedName>
        <fullName evidence="7">Metallo-beta-lactamase superfamily protein</fullName>
    </submittedName>
</protein>
<gene>
    <name evidence="7" type="ORF">SAMN02745215_04773</name>
</gene>
<keyword evidence="3" id="KW-0479">Metal-binding</keyword>
<dbReference type="AlphaFoldDB" id="A0A1M7UVL8"/>
<evidence type="ECO:0000313" key="8">
    <source>
        <dbReference type="Proteomes" id="UP000184010"/>
    </source>
</evidence>
<dbReference type="PANTHER" id="PTHR42978">
    <property type="entry name" value="QUORUM-QUENCHING LACTONASE YTNP-RELATED-RELATED"/>
    <property type="match status" value="1"/>
</dbReference>
<dbReference type="CDD" id="cd07729">
    <property type="entry name" value="AHL_lactonase_MBL-fold"/>
    <property type="match status" value="1"/>
</dbReference>
<dbReference type="InterPro" id="IPR001279">
    <property type="entry name" value="Metallo-B-lactamas"/>
</dbReference>
<dbReference type="PANTHER" id="PTHR42978:SF2">
    <property type="entry name" value="102 KBASES UNSTABLE REGION: FROM 1 TO 119443"/>
    <property type="match status" value="1"/>
</dbReference>
<dbReference type="InterPro" id="IPR036866">
    <property type="entry name" value="RibonucZ/Hydroxyglut_hydro"/>
</dbReference>
<keyword evidence="8" id="KW-1185">Reference proteome</keyword>
<name>A0A1M7UVL8_9FIRM</name>
<sequence>MGMVSDLALAVIPLNCGQLQFNRSVFTGDTRSTLLVLPVLAFLILHPQGMILFDTGLPPQLWAGSPIMELTPGLRAKQGDSEGLVREIEKQGYSYKDIALIVNSHHHPDHAGGNALIPGAICIKGIQEDIKGDHDLLEDGSILLLPTPGHAGDHQSMLVKGNNKQVLLTGDACFRPHNLYDCNPPLILEDRKEALRSLKRLKEISEERETVILTSHDPSVKREKVIL</sequence>
<evidence type="ECO:0000256" key="4">
    <source>
        <dbReference type="ARBA" id="ARBA00022801"/>
    </source>
</evidence>
<evidence type="ECO:0000256" key="5">
    <source>
        <dbReference type="ARBA" id="ARBA00022833"/>
    </source>
</evidence>
<keyword evidence="4" id="KW-0378">Hydrolase</keyword>
<evidence type="ECO:0000256" key="3">
    <source>
        <dbReference type="ARBA" id="ARBA00022723"/>
    </source>
</evidence>
<accession>A0A1M7UVL8</accession>
<dbReference type="InterPro" id="IPR051013">
    <property type="entry name" value="MBL_superfamily_lactonases"/>
</dbReference>
<dbReference type="GO" id="GO:0046872">
    <property type="term" value="F:metal ion binding"/>
    <property type="evidence" value="ECO:0007669"/>
    <property type="project" value="UniProtKB-KW"/>
</dbReference>
<organism evidence="7 8">
    <name type="scientific">Desulfitobacterium chlororespirans DSM 11544</name>
    <dbReference type="NCBI Taxonomy" id="1121395"/>
    <lineage>
        <taxon>Bacteria</taxon>
        <taxon>Bacillati</taxon>
        <taxon>Bacillota</taxon>
        <taxon>Clostridia</taxon>
        <taxon>Eubacteriales</taxon>
        <taxon>Desulfitobacteriaceae</taxon>
        <taxon>Desulfitobacterium</taxon>
    </lineage>
</organism>
<dbReference type="Proteomes" id="UP000184010">
    <property type="component" value="Unassembled WGS sequence"/>
</dbReference>
<dbReference type="Pfam" id="PF00753">
    <property type="entry name" value="Lactamase_B"/>
    <property type="match status" value="1"/>
</dbReference>
<dbReference type="Gene3D" id="3.60.15.10">
    <property type="entry name" value="Ribonuclease Z/Hydroxyacylglutathione hydrolase-like"/>
    <property type="match status" value="2"/>
</dbReference>
<proteinExistence type="inferred from homology"/>
<comment type="similarity">
    <text evidence="2">Belongs to the metallo-beta-lactamase superfamily.</text>
</comment>
<comment type="cofactor">
    <cofactor evidence="1">
        <name>Zn(2+)</name>
        <dbReference type="ChEBI" id="CHEBI:29105"/>
    </cofactor>
</comment>
<keyword evidence="5" id="KW-0862">Zinc</keyword>
<dbReference type="SUPFAM" id="SSF56281">
    <property type="entry name" value="Metallo-hydrolase/oxidoreductase"/>
    <property type="match status" value="1"/>
</dbReference>
<dbReference type="STRING" id="1121395.SAMN02745215_04773"/>
<dbReference type="SMART" id="SM00849">
    <property type="entry name" value="Lactamase_B"/>
    <property type="match status" value="1"/>
</dbReference>
<dbReference type="EMBL" id="FRDN01000018">
    <property type="protein sequence ID" value="SHN87022.1"/>
    <property type="molecule type" value="Genomic_DNA"/>
</dbReference>
<evidence type="ECO:0000256" key="1">
    <source>
        <dbReference type="ARBA" id="ARBA00001947"/>
    </source>
</evidence>
<reference evidence="8" key="1">
    <citation type="submission" date="2016-12" db="EMBL/GenBank/DDBJ databases">
        <authorList>
            <person name="Varghese N."/>
            <person name="Submissions S."/>
        </authorList>
    </citation>
    <scope>NUCLEOTIDE SEQUENCE [LARGE SCALE GENOMIC DNA]</scope>
    <source>
        <strain evidence="8">DSM 11544</strain>
    </source>
</reference>
<evidence type="ECO:0000259" key="6">
    <source>
        <dbReference type="SMART" id="SM00849"/>
    </source>
</evidence>
<evidence type="ECO:0000256" key="2">
    <source>
        <dbReference type="ARBA" id="ARBA00007749"/>
    </source>
</evidence>
<dbReference type="GO" id="GO:0016787">
    <property type="term" value="F:hydrolase activity"/>
    <property type="evidence" value="ECO:0007669"/>
    <property type="project" value="UniProtKB-KW"/>
</dbReference>
<feature type="domain" description="Metallo-beta-lactamase" evidence="6">
    <location>
        <begin position="38"/>
        <end position="216"/>
    </location>
</feature>